<gene>
    <name evidence="2" type="ORF">IV203_004575</name>
</gene>
<sequence>MPLHATMTGPSVPNSFHASSSSPSIPTEQQQSALLQPASADFCHSRAHSFSQTIALNNAGARHMERGDYTASIKAFTSSFLSFTKNYTKSKPHLSSLRTIMEASQRFQSQSDSTPTPSPLESLLFNVDELFSWRRCIPRKFALDSDATETRKSVSSSDNAILDNHAFCLSYPSENDSSIDSASAIETSERLRAEEDLHENEEQPFTPLYSNPIHLPPDFPISLESCGFLSTTITLNLAMANHLRGLELQEQKTAPESMIQQHLITAGRYYEYTIRLERARQQEEQQRMTQSEAIASLFPQASSNSTLPPLFITPFALLVILNNLGQLHLALSCEDRSQKCYAQLQSTLMFLLLHTSNHTTALRSKSKDFEVFMENAAIGLGSVSSRLLAAAA</sequence>
<evidence type="ECO:0000256" key="1">
    <source>
        <dbReference type="SAM" id="MobiDB-lite"/>
    </source>
</evidence>
<feature type="compositionally biased region" description="Low complexity" evidence="1">
    <location>
        <begin position="10"/>
        <end position="37"/>
    </location>
</feature>
<organism evidence="2 3">
    <name type="scientific">Nitzschia inconspicua</name>
    <dbReference type="NCBI Taxonomy" id="303405"/>
    <lineage>
        <taxon>Eukaryota</taxon>
        <taxon>Sar</taxon>
        <taxon>Stramenopiles</taxon>
        <taxon>Ochrophyta</taxon>
        <taxon>Bacillariophyta</taxon>
        <taxon>Bacillariophyceae</taxon>
        <taxon>Bacillariophycidae</taxon>
        <taxon>Bacillariales</taxon>
        <taxon>Bacillariaceae</taxon>
        <taxon>Nitzschia</taxon>
    </lineage>
</organism>
<dbReference type="EMBL" id="JAGRRH010000016">
    <property type="protein sequence ID" value="KAG7355219.1"/>
    <property type="molecule type" value="Genomic_DNA"/>
</dbReference>
<evidence type="ECO:0000313" key="3">
    <source>
        <dbReference type="Proteomes" id="UP000693970"/>
    </source>
</evidence>
<keyword evidence="3" id="KW-1185">Reference proteome</keyword>
<dbReference type="Proteomes" id="UP000693970">
    <property type="component" value="Unassembled WGS sequence"/>
</dbReference>
<dbReference type="AlphaFoldDB" id="A0A9K3L400"/>
<reference evidence="2" key="1">
    <citation type="journal article" date="2021" name="Sci. Rep.">
        <title>Diploid genomic architecture of Nitzschia inconspicua, an elite biomass production diatom.</title>
        <authorList>
            <person name="Oliver A."/>
            <person name="Podell S."/>
            <person name="Pinowska A."/>
            <person name="Traller J.C."/>
            <person name="Smith S.R."/>
            <person name="McClure R."/>
            <person name="Beliaev A."/>
            <person name="Bohutskyi P."/>
            <person name="Hill E.A."/>
            <person name="Rabines A."/>
            <person name="Zheng H."/>
            <person name="Allen L.Z."/>
            <person name="Kuo A."/>
            <person name="Grigoriev I.V."/>
            <person name="Allen A.E."/>
            <person name="Hazlebeck D."/>
            <person name="Allen E.E."/>
        </authorList>
    </citation>
    <scope>NUCLEOTIDE SEQUENCE</scope>
    <source>
        <strain evidence="2">Hildebrandi</strain>
    </source>
</reference>
<evidence type="ECO:0000313" key="2">
    <source>
        <dbReference type="EMBL" id="KAG7355219.1"/>
    </source>
</evidence>
<accession>A0A9K3L400</accession>
<dbReference type="OrthoDB" id="56912at2759"/>
<feature type="region of interest" description="Disordered" evidence="1">
    <location>
        <begin position="1"/>
        <end position="37"/>
    </location>
</feature>
<reference evidence="2" key="2">
    <citation type="submission" date="2021-04" db="EMBL/GenBank/DDBJ databases">
        <authorList>
            <person name="Podell S."/>
        </authorList>
    </citation>
    <scope>NUCLEOTIDE SEQUENCE</scope>
    <source>
        <strain evidence="2">Hildebrandi</strain>
    </source>
</reference>
<proteinExistence type="predicted"/>
<protein>
    <submittedName>
        <fullName evidence="2">Uncharacterized protein</fullName>
    </submittedName>
</protein>
<comment type="caution">
    <text evidence="2">The sequence shown here is derived from an EMBL/GenBank/DDBJ whole genome shotgun (WGS) entry which is preliminary data.</text>
</comment>
<name>A0A9K3L400_9STRA</name>